<dbReference type="Proteomes" id="UP000784294">
    <property type="component" value="Unassembled WGS sequence"/>
</dbReference>
<gene>
    <name evidence="1" type="ORF">PXEA_LOCUS24868</name>
</gene>
<keyword evidence="2" id="KW-1185">Reference proteome</keyword>
<organism evidence="1 2">
    <name type="scientific">Protopolystoma xenopodis</name>
    <dbReference type="NCBI Taxonomy" id="117903"/>
    <lineage>
        <taxon>Eukaryota</taxon>
        <taxon>Metazoa</taxon>
        <taxon>Spiralia</taxon>
        <taxon>Lophotrochozoa</taxon>
        <taxon>Platyhelminthes</taxon>
        <taxon>Monogenea</taxon>
        <taxon>Polyopisthocotylea</taxon>
        <taxon>Polystomatidea</taxon>
        <taxon>Polystomatidae</taxon>
        <taxon>Protopolystoma</taxon>
    </lineage>
</organism>
<proteinExistence type="predicted"/>
<evidence type="ECO:0000313" key="1">
    <source>
        <dbReference type="EMBL" id="VEL31428.1"/>
    </source>
</evidence>
<dbReference type="EMBL" id="CAAALY010122242">
    <property type="protein sequence ID" value="VEL31428.1"/>
    <property type="molecule type" value="Genomic_DNA"/>
</dbReference>
<sequence>MCLDSSRASLKLTISEAQQRPNSKLADLSIIQDDYVGQMNSEDAAAILRLQNVTQSQRFKRSLDYSWNLDFEEGLGGYTEAREYYCREPDSIDILYFMQKWYEEEPEDRINFGEEAISQQYGSDVNVNELDDRQNLRRRSVEKDLPNFYAKRGYTAMPSTSGSSQQERHTHHYLLISCKNCQTNETFVSSYSATEPEETLTKKS</sequence>
<evidence type="ECO:0000313" key="2">
    <source>
        <dbReference type="Proteomes" id="UP000784294"/>
    </source>
</evidence>
<comment type="caution">
    <text evidence="1">The sequence shown here is derived from an EMBL/GenBank/DDBJ whole genome shotgun (WGS) entry which is preliminary data.</text>
</comment>
<name>A0A448X9I0_9PLAT</name>
<reference evidence="1" key="1">
    <citation type="submission" date="2018-11" db="EMBL/GenBank/DDBJ databases">
        <authorList>
            <consortium name="Pathogen Informatics"/>
        </authorList>
    </citation>
    <scope>NUCLEOTIDE SEQUENCE</scope>
</reference>
<accession>A0A448X9I0</accession>
<protein>
    <submittedName>
        <fullName evidence="1">Uncharacterized protein</fullName>
    </submittedName>
</protein>
<dbReference type="AlphaFoldDB" id="A0A448X9I0"/>